<dbReference type="GO" id="GO:0005829">
    <property type="term" value="C:cytosol"/>
    <property type="evidence" value="ECO:0007669"/>
    <property type="project" value="TreeGrafter"/>
</dbReference>
<dbReference type="Pfam" id="PF00009">
    <property type="entry name" value="GTP_EFTU"/>
    <property type="match status" value="1"/>
</dbReference>
<keyword evidence="6 10" id="KW-0460">Magnesium</keyword>
<dbReference type="NCBIfam" id="NF009373">
    <property type="entry name" value="PRK12736.1"/>
    <property type="match status" value="1"/>
</dbReference>
<dbReference type="HAMAP" id="MF_00118_B">
    <property type="entry name" value="EF_Tu_B"/>
    <property type="match status" value="1"/>
</dbReference>
<dbReference type="GO" id="GO:0005525">
    <property type="term" value="F:GTP binding"/>
    <property type="evidence" value="ECO:0007669"/>
    <property type="project" value="UniProtKB-UniRule"/>
</dbReference>
<organism evidence="11 12">
    <name type="scientific">Paenibacillus polymyxa</name>
    <name type="common">Bacillus polymyxa</name>
    <dbReference type="NCBI Taxonomy" id="1406"/>
    <lineage>
        <taxon>Bacteria</taxon>
        <taxon>Bacillati</taxon>
        <taxon>Bacillota</taxon>
        <taxon>Bacilli</taxon>
        <taxon>Bacillales</taxon>
        <taxon>Paenibacillaceae</taxon>
        <taxon>Paenibacillus</taxon>
    </lineage>
</organism>
<dbReference type="PANTHER" id="PTHR43721">
    <property type="entry name" value="ELONGATION FACTOR TU-RELATED"/>
    <property type="match status" value="1"/>
</dbReference>
<feature type="binding site" evidence="10">
    <location>
        <begin position="19"/>
        <end position="26"/>
    </location>
    <ligand>
        <name>GTP</name>
        <dbReference type="ChEBI" id="CHEBI:37565"/>
    </ligand>
</feature>
<keyword evidence="8 10" id="KW-0342">GTP-binding</keyword>
<reference evidence="11 12" key="1">
    <citation type="submission" date="2018-06" db="EMBL/GenBank/DDBJ databases">
        <authorList>
            <consortium name="Pathogen Informatics"/>
            <person name="Doyle S."/>
        </authorList>
    </citation>
    <scope>NUCLEOTIDE SEQUENCE [LARGE SCALE GENOMIC DNA]</scope>
    <source>
        <strain evidence="11 12">NCTC10343</strain>
    </source>
</reference>
<dbReference type="PANTHER" id="PTHR43721:SF22">
    <property type="entry name" value="ELONGATION FACTOR TU, MITOCHONDRIAL"/>
    <property type="match status" value="1"/>
</dbReference>
<evidence type="ECO:0000256" key="6">
    <source>
        <dbReference type="ARBA" id="ARBA00022842"/>
    </source>
</evidence>
<dbReference type="FunFam" id="2.40.30.10:FF:000001">
    <property type="entry name" value="Elongation factor Tu"/>
    <property type="match status" value="1"/>
</dbReference>
<dbReference type="InterPro" id="IPR041709">
    <property type="entry name" value="EF-Tu_GTP-bd"/>
</dbReference>
<dbReference type="InterPro" id="IPR033720">
    <property type="entry name" value="EFTU_2"/>
</dbReference>
<dbReference type="InterPro" id="IPR009001">
    <property type="entry name" value="Transl_elong_EF1A/Init_IF2_C"/>
</dbReference>
<dbReference type="GeneID" id="93348237"/>
<dbReference type="RefSeq" id="WP_013373267.1">
    <property type="nucleotide sequence ID" value="NZ_CP009909.1"/>
</dbReference>
<dbReference type="InterPro" id="IPR009000">
    <property type="entry name" value="Transl_B-barrel_sf"/>
</dbReference>
<dbReference type="NCBIfam" id="NF009372">
    <property type="entry name" value="PRK12735.1"/>
    <property type="match status" value="1"/>
</dbReference>
<dbReference type="InterPro" id="IPR004161">
    <property type="entry name" value="EFTu-like_2"/>
</dbReference>
<dbReference type="InterPro" id="IPR050055">
    <property type="entry name" value="EF-Tu_GTPase"/>
</dbReference>
<dbReference type="KEGG" id="ppoy:RE92_14810"/>
<dbReference type="SUPFAM" id="SSF52540">
    <property type="entry name" value="P-loop containing nucleoside triphosphate hydrolases"/>
    <property type="match status" value="1"/>
</dbReference>
<evidence type="ECO:0000256" key="1">
    <source>
        <dbReference type="ARBA" id="ARBA00007249"/>
    </source>
</evidence>
<comment type="function">
    <text evidence="10">GTP hydrolase that promotes the GTP-dependent binding of aminoacyl-tRNA to the A-site of ribosomes during protein biosynthesis.</text>
</comment>
<dbReference type="InterPro" id="IPR004541">
    <property type="entry name" value="Transl_elong_EFTu/EF1A_bac/org"/>
</dbReference>
<comment type="subunit">
    <text evidence="10">Monomer.</text>
</comment>
<dbReference type="NCBIfam" id="NF000766">
    <property type="entry name" value="PRK00049.1"/>
    <property type="match status" value="1"/>
</dbReference>
<dbReference type="InterPro" id="IPR000795">
    <property type="entry name" value="T_Tr_GTP-bd_dom"/>
</dbReference>
<evidence type="ECO:0000256" key="8">
    <source>
        <dbReference type="ARBA" id="ARBA00023134"/>
    </source>
</evidence>
<keyword evidence="2 10" id="KW-0963">Cytoplasm</keyword>
<dbReference type="EC" id="3.6.5.3" evidence="10"/>
<dbReference type="InterPro" id="IPR004160">
    <property type="entry name" value="Transl_elong_EFTu/EF1A_C"/>
</dbReference>
<dbReference type="FunFam" id="3.40.50.300:FF:000003">
    <property type="entry name" value="Elongation factor Tu"/>
    <property type="match status" value="1"/>
</dbReference>
<feature type="binding site" evidence="10">
    <location>
        <begin position="81"/>
        <end position="85"/>
    </location>
    <ligand>
        <name>GTP</name>
        <dbReference type="ChEBI" id="CHEBI:37565"/>
    </ligand>
</feature>
<comment type="subcellular location">
    <subcellularLocation>
        <location evidence="10">Cytoplasm</location>
    </subcellularLocation>
</comment>
<sequence>MAKAKFERNKPHVNIGTIGHVDHGKTTLTAAITTVLSKTYGGAAVAFDQIDKAPEERERGITISTAHVEYETPNRHYAHVDCPGHADYVKNMITGAAQMDGAILVVSAADGPMPQTREHILLSRQVGVPYIVVFLNKCDMVEDEELLELVEMEVRDLLSEYDFPGDDTPITRGSAREALQNPDGDWAKKIVEMFETIDTYIPTPERDTDKPFLMPVEDVFSITGRGTVATGRVERGTVKVGDEIEIIGIQEESRKSVVTGVEMFRKLLDSAQAGDNIGALLRGVDRAQIERGQVLAKPGSVNPHTEFSAQIYVLTKEEGGRHKPFFTGYRPQFYFRTTDVTGIITLPEGSEMVMPGDNITVTVQLISPIAIEEGTKFSIREGGRTVGAGAVATISK</sequence>
<accession>A0A0F0FWI3</accession>
<evidence type="ECO:0000256" key="5">
    <source>
        <dbReference type="ARBA" id="ARBA00022801"/>
    </source>
</evidence>
<dbReference type="NCBIfam" id="TIGR00231">
    <property type="entry name" value="small_GTP"/>
    <property type="match status" value="1"/>
</dbReference>
<dbReference type="Pfam" id="PF03143">
    <property type="entry name" value="GTP_EFTU_D3"/>
    <property type="match status" value="1"/>
</dbReference>
<keyword evidence="3 10" id="KW-0547">Nucleotide-binding</keyword>
<comment type="catalytic activity">
    <reaction evidence="10">
        <text>GTP + H2O = GDP + phosphate + H(+)</text>
        <dbReference type="Rhea" id="RHEA:19669"/>
        <dbReference type="ChEBI" id="CHEBI:15377"/>
        <dbReference type="ChEBI" id="CHEBI:15378"/>
        <dbReference type="ChEBI" id="CHEBI:37565"/>
        <dbReference type="ChEBI" id="CHEBI:43474"/>
        <dbReference type="ChEBI" id="CHEBI:58189"/>
        <dbReference type="EC" id="3.6.5.3"/>
    </reaction>
</comment>
<comment type="similarity">
    <text evidence="1 10">Belongs to the TRAFAC class translation factor GTPase superfamily. Classic translation factor GTPase family. EF-Tu/EF-1A subfamily.</text>
</comment>
<keyword evidence="4 10" id="KW-0251">Elongation factor</keyword>
<dbReference type="OrthoDB" id="9804504at2"/>
<dbReference type="InterPro" id="IPR005225">
    <property type="entry name" value="Small_GTP-bd"/>
</dbReference>
<dbReference type="Pfam" id="PF03144">
    <property type="entry name" value="GTP_EFTU_D2"/>
    <property type="match status" value="1"/>
</dbReference>
<evidence type="ECO:0000256" key="2">
    <source>
        <dbReference type="ARBA" id="ARBA00022490"/>
    </source>
</evidence>
<evidence type="ECO:0000256" key="10">
    <source>
        <dbReference type="HAMAP-Rule" id="MF_00118"/>
    </source>
</evidence>
<feature type="binding site" evidence="10">
    <location>
        <position position="26"/>
    </location>
    <ligand>
        <name>Mg(2+)</name>
        <dbReference type="ChEBI" id="CHEBI:18420"/>
    </ligand>
</feature>
<dbReference type="PROSITE" id="PS00301">
    <property type="entry name" value="G_TR_1"/>
    <property type="match status" value="1"/>
</dbReference>
<evidence type="ECO:0000256" key="3">
    <source>
        <dbReference type="ARBA" id="ARBA00022741"/>
    </source>
</evidence>
<evidence type="ECO:0000256" key="4">
    <source>
        <dbReference type="ARBA" id="ARBA00022768"/>
    </source>
</evidence>
<dbReference type="GO" id="GO:0003746">
    <property type="term" value="F:translation elongation factor activity"/>
    <property type="evidence" value="ECO:0007669"/>
    <property type="project" value="UniProtKB-UniRule"/>
</dbReference>
<dbReference type="SUPFAM" id="SSF50447">
    <property type="entry name" value="Translation proteins"/>
    <property type="match status" value="1"/>
</dbReference>
<dbReference type="PROSITE" id="PS51722">
    <property type="entry name" value="G_TR_2"/>
    <property type="match status" value="1"/>
</dbReference>
<evidence type="ECO:0000256" key="9">
    <source>
        <dbReference type="ARBA" id="ARBA00029554"/>
    </source>
</evidence>
<dbReference type="GO" id="GO:0003924">
    <property type="term" value="F:GTPase activity"/>
    <property type="evidence" value="ECO:0007669"/>
    <property type="project" value="UniProtKB-UniRule"/>
</dbReference>
<keyword evidence="10" id="KW-0479">Metal-binding</keyword>
<feature type="binding site" evidence="10">
    <location>
        <begin position="136"/>
        <end position="139"/>
    </location>
    <ligand>
        <name>GTP</name>
        <dbReference type="ChEBI" id="CHEBI:37565"/>
    </ligand>
</feature>
<dbReference type="SUPFAM" id="SSF50465">
    <property type="entry name" value="EF-Tu/eEF-1alpha/eIF2-gamma C-terminal domain"/>
    <property type="match status" value="1"/>
</dbReference>
<evidence type="ECO:0000313" key="12">
    <source>
        <dbReference type="Proteomes" id="UP000254400"/>
    </source>
</evidence>
<dbReference type="CDD" id="cd03697">
    <property type="entry name" value="EFTU_II"/>
    <property type="match status" value="1"/>
</dbReference>
<gene>
    <name evidence="10 11" type="primary">tuf</name>
    <name evidence="11" type="ORF">NCTC10343_04928</name>
</gene>
<dbReference type="CDD" id="cd01884">
    <property type="entry name" value="EF_Tu"/>
    <property type="match status" value="1"/>
</dbReference>
<dbReference type="AlphaFoldDB" id="A0A0F0FWI3"/>
<dbReference type="Proteomes" id="UP000254400">
    <property type="component" value="Unassembled WGS sequence"/>
</dbReference>
<dbReference type="EMBL" id="UGSC01000001">
    <property type="protein sequence ID" value="SUA71982.1"/>
    <property type="molecule type" value="Genomic_DNA"/>
</dbReference>
<name>A0A0F0FWI3_PAEPO</name>
<dbReference type="Gene3D" id="2.40.30.10">
    <property type="entry name" value="Translation factors"/>
    <property type="match status" value="2"/>
</dbReference>
<dbReference type="Gene3D" id="3.40.50.300">
    <property type="entry name" value="P-loop containing nucleotide triphosphate hydrolases"/>
    <property type="match status" value="1"/>
</dbReference>
<dbReference type="InterPro" id="IPR031157">
    <property type="entry name" value="G_TR_CS"/>
</dbReference>
<dbReference type="InterPro" id="IPR027417">
    <property type="entry name" value="P-loop_NTPase"/>
</dbReference>
<dbReference type="PRINTS" id="PR00315">
    <property type="entry name" value="ELONGATNFCT"/>
</dbReference>
<dbReference type="CDD" id="cd03707">
    <property type="entry name" value="EFTU_III"/>
    <property type="match status" value="1"/>
</dbReference>
<evidence type="ECO:0000313" key="11">
    <source>
        <dbReference type="EMBL" id="SUA71982.1"/>
    </source>
</evidence>
<evidence type="ECO:0000256" key="7">
    <source>
        <dbReference type="ARBA" id="ARBA00022917"/>
    </source>
</evidence>
<keyword evidence="5 10" id="KW-0378">Hydrolase</keyword>
<proteinExistence type="inferred from homology"/>
<dbReference type="GO" id="GO:0000287">
    <property type="term" value="F:magnesium ion binding"/>
    <property type="evidence" value="ECO:0007669"/>
    <property type="project" value="UniProtKB-UniRule"/>
</dbReference>
<keyword evidence="7 10" id="KW-0648">Protein biosynthesis</keyword>
<protein>
    <recommendedName>
        <fullName evidence="9 10">Elongation factor Tu</fullName>
        <shortName evidence="10">EF-Tu</shortName>
        <ecNumber evidence="10">3.6.5.3</ecNumber>
    </recommendedName>
</protein>
<dbReference type="NCBIfam" id="TIGR00485">
    <property type="entry name" value="EF-Tu"/>
    <property type="match status" value="1"/>
</dbReference>